<evidence type="ECO:0000313" key="1">
    <source>
        <dbReference type="EMBL" id="GBP41220.1"/>
    </source>
</evidence>
<dbReference type="EMBL" id="BGZK01000395">
    <property type="protein sequence ID" value="GBP41220.1"/>
    <property type="molecule type" value="Genomic_DNA"/>
</dbReference>
<dbReference type="Proteomes" id="UP000299102">
    <property type="component" value="Unassembled WGS sequence"/>
</dbReference>
<comment type="caution">
    <text evidence="1">The sequence shown here is derived from an EMBL/GenBank/DDBJ whole genome shotgun (WGS) entry which is preliminary data.</text>
</comment>
<accession>A0A4C1VRR1</accession>
<name>A0A4C1VRR1_EUMVA</name>
<keyword evidence="2" id="KW-1185">Reference proteome</keyword>
<evidence type="ECO:0000313" key="2">
    <source>
        <dbReference type="Proteomes" id="UP000299102"/>
    </source>
</evidence>
<organism evidence="1 2">
    <name type="scientific">Eumeta variegata</name>
    <name type="common">Bagworm moth</name>
    <name type="synonym">Eumeta japonica</name>
    <dbReference type="NCBI Taxonomy" id="151549"/>
    <lineage>
        <taxon>Eukaryota</taxon>
        <taxon>Metazoa</taxon>
        <taxon>Ecdysozoa</taxon>
        <taxon>Arthropoda</taxon>
        <taxon>Hexapoda</taxon>
        <taxon>Insecta</taxon>
        <taxon>Pterygota</taxon>
        <taxon>Neoptera</taxon>
        <taxon>Endopterygota</taxon>
        <taxon>Lepidoptera</taxon>
        <taxon>Glossata</taxon>
        <taxon>Ditrysia</taxon>
        <taxon>Tineoidea</taxon>
        <taxon>Psychidae</taxon>
        <taxon>Oiketicinae</taxon>
        <taxon>Eumeta</taxon>
    </lineage>
</organism>
<gene>
    <name evidence="1" type="ORF">EVAR_30658_1</name>
</gene>
<protein>
    <submittedName>
        <fullName evidence="1">Uncharacterized protein</fullName>
    </submittedName>
</protein>
<reference evidence="1 2" key="1">
    <citation type="journal article" date="2019" name="Commun. Biol.">
        <title>The bagworm genome reveals a unique fibroin gene that provides high tensile strength.</title>
        <authorList>
            <person name="Kono N."/>
            <person name="Nakamura H."/>
            <person name="Ohtoshi R."/>
            <person name="Tomita M."/>
            <person name="Numata K."/>
            <person name="Arakawa K."/>
        </authorList>
    </citation>
    <scope>NUCLEOTIDE SEQUENCE [LARGE SCALE GENOMIC DNA]</scope>
</reference>
<dbReference type="AlphaFoldDB" id="A0A4C1VRR1"/>
<proteinExistence type="predicted"/>
<sequence length="134" mass="15168">MHARAEGAPPAPPAHIRALRLLNYRRMTGNFSRVMDLRVVSNCPFCFRVERERMAARLVMAVYRGLIDKDEYSSGRAADKSGNVSSGMACSPHLLKLRHKSPSKRDTLLYITGPRRHTLIKTMTTSAHDRLTLY</sequence>